<keyword evidence="9" id="KW-0833">Ubl conjugation pathway</keyword>
<dbReference type="InterPro" id="IPR013083">
    <property type="entry name" value="Znf_RING/FYVE/PHD"/>
</dbReference>
<evidence type="ECO:0000256" key="5">
    <source>
        <dbReference type="ARBA" id="ARBA00022679"/>
    </source>
</evidence>
<dbReference type="GeneID" id="19185654"/>
<feature type="transmembrane region" description="Helical" evidence="15">
    <location>
        <begin position="1559"/>
        <end position="1592"/>
    </location>
</feature>
<feature type="transmembrane region" description="Helical" evidence="15">
    <location>
        <begin position="825"/>
        <end position="850"/>
    </location>
</feature>
<keyword evidence="12 15" id="KW-0472">Membrane</keyword>
<sequence>MPLNPFEEKRRTPLTRTATRRTSVGTAGHEEGQDYCRICRGEGTSTQPLYYPCKCSGSIKFVHQECLMEWLSHSQKKYCELCKTSFRFTKLYDRSMPATLPFPLFLRQLARHGATEFARWARYLLVGMIWICCLPWCIRQIWRGLFWLADGAWVDEFNLQVTSEQASNVTGTLATPQASLAASFNFTVPEHLEKIKLVFPPMQISLADIARLLLGQSMIGKIFRFVLSIFIPRLRHVDRAGPAQNSTSELSSMARRPPSLLSDIQFVSTWSASPMVNHATVDVIEGQLICVLLVAAFILVFLIREWVINQQPILNMPDPDDNAQADDAGGIRLPPNLPRVPRVGDNVADELAAIELLAAQIPPEDIAPPRPPRTPGSDASFEEALAATERMARQVASEDSDSQRPPLHLQRTPLVGDHLAEELTTAELIEGRITPEDMAPPRTPPVRPPPHRALSEDNIGNGTGCEVDRPILRVRSQSSSSVADVVQERGVGTNGLWGQPIRRDSTGDSEAIPYPPRATPSPQLVDTNSVDASPIQMEDSPISEDIFANYTPGWMQNSEHKQSKQEEPELSEPFGPTMSSADVFDVLDELDNATDEILASNVDEHGTDSDAPVIATPDSNDADQSLQLWGTALRGESREAPFDGADHLQSEEVIAPYDEDSRPGTSLWGKISQILWDVDLEDDDQLRAETGDPPRAEDQDEERIVEDVNAEAPFVPIQNRDAAPGLAPPAAIEAPPAVPGEAREPNILFGVDLNEPNPDDAEDLDGILELLGMEGPIFGMVQNVIFSLFLISVTLSASVWCPYVWGKIALLFLSNPTTTLVRAPLFVLSRTADIVVDVIFFVAGLAGFLLNQPVKIMKAVLSPVIPRLGSILDTAMLEGFSLDLSQKSGIRLERTLSAAILSLKPDLPTFSVQSHRALISFKASVYTALQWMTSALIQGQTILTREHQSLSAPFTSVWQTLTSFPRLHENIAQLGKLAANLLRSLTTDLDFSRPSSGDGMDPSLTEWSTEDRILTILLGYAFFAVAGIMFLELAHLLLGLKDGEKVEGYFADSLRQAGGVMKVIVIIGIEMLVFPLYCGLLLDIALLPLFANATIASRIAFLMRTPLTGIFIHWFIGTCYMFHFALFVSICRKIMRKGVLYFIRDPDDPTFHPVRDVLERPVPAQLGKIAFSALVYGGLVIVCLGGVVWSIDWFGGILPIQWSTPEPRLSFPVDIIFYNFLLPFALRKAEPSKKISAIYQWWFRGCARWLRLTNFLFGEERKEETFSHPKGFPWNVFAKDTLTEPKRDGRYVRAPASDSVRIAKGRRVFLEVTEDNERVDGVPELLFAPHGKKNPQFTKVYLPPNFKTRIATFVVLLWLFAASTGVAFTVGPLLVGRKLTWLLSQSPHPPNDLYAFTVGIHVFAAVGYTIAYARPARDYLQKKFRWSAKQLLTSTLHILGLAYLGVFTTIVLPFILSLIAELYIHIPIFDLLEALGQNPSSSPSSTSPPAERAERAERTTIIASFPPATIFVLQSWTIGLIFLRLVFRILSHTFPPTVRPARALRAIVRNGIFHADVLLALRAFVLPATVICLTLLIAPLTFMKVIITILQISKTSERMRMYRFAYPLFLGMLVSYVGWVYMRRKVENWRIKIRDEVYLIGERLHNFQDPKPRTRREGVSKGKGKERAL</sequence>
<dbReference type="EC" id="2.3.2.27" evidence="4"/>
<keyword evidence="10" id="KW-0862">Zinc</keyword>
<dbReference type="Pfam" id="PF12906">
    <property type="entry name" value="RINGv"/>
    <property type="match status" value="1"/>
</dbReference>
<evidence type="ECO:0000256" key="10">
    <source>
        <dbReference type="ARBA" id="ARBA00022833"/>
    </source>
</evidence>
<evidence type="ECO:0000256" key="3">
    <source>
        <dbReference type="ARBA" id="ARBA00004906"/>
    </source>
</evidence>
<evidence type="ECO:0000256" key="14">
    <source>
        <dbReference type="SAM" id="MobiDB-lite"/>
    </source>
</evidence>
<dbReference type="SUPFAM" id="SSF57850">
    <property type="entry name" value="RING/U-box"/>
    <property type="match status" value="1"/>
</dbReference>
<evidence type="ECO:0000259" key="16">
    <source>
        <dbReference type="PROSITE" id="PS50089"/>
    </source>
</evidence>
<feature type="region of interest" description="Disordered" evidence="14">
    <location>
        <begin position="435"/>
        <end position="463"/>
    </location>
</feature>
<dbReference type="FunFam" id="3.30.40.10:FF:000287">
    <property type="entry name" value="RING finger membrane protein"/>
    <property type="match status" value="1"/>
</dbReference>
<dbReference type="PANTHER" id="PTHR13145:SF0">
    <property type="entry name" value="E3 UBIQUITIN-PROTEIN LIGASE MARCHF6"/>
    <property type="match status" value="1"/>
</dbReference>
<feature type="compositionally biased region" description="Basic and acidic residues" evidence="14">
    <location>
        <begin position="1"/>
        <end position="11"/>
    </location>
</feature>
<evidence type="ECO:0000256" key="8">
    <source>
        <dbReference type="ARBA" id="ARBA00022771"/>
    </source>
</evidence>
<comment type="caution">
    <text evidence="18">The sequence shown here is derived from an EMBL/GenBank/DDBJ whole genome shotgun (WGS) entry which is preliminary data.</text>
</comment>
<dbReference type="HOGENOM" id="CLU_001266_1_0_1"/>
<feature type="transmembrane region" description="Helical" evidence="15">
    <location>
        <begin position="1434"/>
        <end position="1460"/>
    </location>
</feature>
<keyword evidence="8 13" id="KW-0863">Zinc-finger</keyword>
<feature type="transmembrane region" description="Helical" evidence="15">
    <location>
        <begin position="1393"/>
        <end position="1413"/>
    </location>
</feature>
<evidence type="ECO:0000256" key="15">
    <source>
        <dbReference type="SAM" id="Phobius"/>
    </source>
</evidence>
<keyword evidence="11 15" id="KW-1133">Transmembrane helix</keyword>
<feature type="region of interest" description="Disordered" evidence="14">
    <location>
        <begin position="387"/>
        <end position="409"/>
    </location>
</feature>
<feature type="transmembrane region" description="Helical" evidence="15">
    <location>
        <begin position="1508"/>
        <end position="1527"/>
    </location>
</feature>
<keyword evidence="5" id="KW-0808">Transferase</keyword>
<dbReference type="GO" id="GO:0036503">
    <property type="term" value="P:ERAD pathway"/>
    <property type="evidence" value="ECO:0007669"/>
    <property type="project" value="TreeGrafter"/>
</dbReference>
<dbReference type="Proteomes" id="UP000019471">
    <property type="component" value="Unassembled WGS sequence"/>
</dbReference>
<protein>
    <recommendedName>
        <fullName evidence="4">RING-type E3 ubiquitin transferase</fullName>
        <ecNumber evidence="4">2.3.2.27</ecNumber>
    </recommendedName>
</protein>
<evidence type="ECO:0000313" key="18">
    <source>
        <dbReference type="EMBL" id="EXJ76410.1"/>
    </source>
</evidence>
<dbReference type="CDD" id="cd16702">
    <property type="entry name" value="RING_CH-C4HC3_MARCH6"/>
    <property type="match status" value="1"/>
</dbReference>
<dbReference type="InterPro" id="IPR056521">
    <property type="entry name" value="MARCHF6-like_C"/>
</dbReference>
<dbReference type="OrthoDB" id="1108038at2759"/>
<feature type="region of interest" description="Disordered" evidence="14">
    <location>
        <begin position="1649"/>
        <end position="1669"/>
    </location>
</feature>
<dbReference type="GO" id="GO:0008270">
    <property type="term" value="F:zinc ion binding"/>
    <property type="evidence" value="ECO:0007669"/>
    <property type="project" value="UniProtKB-KW"/>
</dbReference>
<evidence type="ECO:0000256" key="13">
    <source>
        <dbReference type="PROSITE-ProRule" id="PRU00175"/>
    </source>
</evidence>
<feature type="transmembrane region" description="Helical" evidence="15">
    <location>
        <begin position="1110"/>
        <end position="1131"/>
    </location>
</feature>
<evidence type="ECO:0000256" key="1">
    <source>
        <dbReference type="ARBA" id="ARBA00000900"/>
    </source>
</evidence>
<dbReference type="InterPro" id="IPR011016">
    <property type="entry name" value="Znf_RING-CH"/>
</dbReference>
<dbReference type="InterPro" id="IPR001841">
    <property type="entry name" value="Znf_RING"/>
</dbReference>
<dbReference type="GO" id="GO:0061630">
    <property type="term" value="F:ubiquitin protein ligase activity"/>
    <property type="evidence" value="ECO:0007669"/>
    <property type="project" value="UniProtKB-EC"/>
</dbReference>
<dbReference type="PANTHER" id="PTHR13145">
    <property type="entry name" value="SSM4 PROTEIN"/>
    <property type="match status" value="1"/>
</dbReference>
<feature type="transmembrane region" description="Helical" evidence="15">
    <location>
        <begin position="784"/>
        <end position="805"/>
    </location>
</feature>
<proteinExistence type="predicted"/>
<dbReference type="PROSITE" id="PS50089">
    <property type="entry name" value="ZF_RING_2"/>
    <property type="match status" value="1"/>
</dbReference>
<dbReference type="GO" id="GO:0005789">
    <property type="term" value="C:endoplasmic reticulum membrane"/>
    <property type="evidence" value="ECO:0007669"/>
    <property type="project" value="TreeGrafter"/>
</dbReference>
<keyword evidence="6 15" id="KW-0812">Transmembrane</keyword>
<evidence type="ECO:0000256" key="11">
    <source>
        <dbReference type="ARBA" id="ARBA00022989"/>
    </source>
</evidence>
<organism evidence="18 19">
    <name type="scientific">Cladophialophora psammophila CBS 110553</name>
    <dbReference type="NCBI Taxonomy" id="1182543"/>
    <lineage>
        <taxon>Eukaryota</taxon>
        <taxon>Fungi</taxon>
        <taxon>Dikarya</taxon>
        <taxon>Ascomycota</taxon>
        <taxon>Pezizomycotina</taxon>
        <taxon>Eurotiomycetes</taxon>
        <taxon>Chaetothyriomycetidae</taxon>
        <taxon>Chaetothyriales</taxon>
        <taxon>Herpotrichiellaceae</taxon>
        <taxon>Cladophialophora</taxon>
    </lineage>
</organism>
<feature type="region of interest" description="Disordered" evidence="14">
    <location>
        <begin position="1"/>
        <end position="26"/>
    </location>
</feature>
<keyword evidence="7" id="KW-0479">Metal-binding</keyword>
<name>W9XGF7_9EURO</name>
<keyword evidence="19" id="KW-1185">Reference proteome</keyword>
<feature type="domain" description="RING-CH-type" evidence="17">
    <location>
        <begin position="28"/>
        <end position="89"/>
    </location>
</feature>
<comment type="catalytic activity">
    <reaction evidence="1">
        <text>S-ubiquitinyl-[E2 ubiquitin-conjugating enzyme]-L-cysteine + [acceptor protein]-L-lysine = [E2 ubiquitin-conjugating enzyme]-L-cysteine + N(6)-ubiquitinyl-[acceptor protein]-L-lysine.</text>
        <dbReference type="EC" id="2.3.2.27"/>
    </reaction>
</comment>
<feature type="transmembrane region" description="Helical" evidence="15">
    <location>
        <begin position="1057"/>
        <end position="1077"/>
    </location>
</feature>
<feature type="transmembrane region" description="Helical" evidence="15">
    <location>
        <begin position="1209"/>
        <end position="1226"/>
    </location>
</feature>
<evidence type="ECO:0000256" key="9">
    <source>
        <dbReference type="ARBA" id="ARBA00022786"/>
    </source>
</evidence>
<accession>W9XGF7</accession>
<dbReference type="RefSeq" id="XP_007739727.1">
    <property type="nucleotide sequence ID" value="XM_007741537.1"/>
</dbReference>
<dbReference type="STRING" id="1182543.W9XGF7"/>
<feature type="domain" description="RING-type" evidence="16">
    <location>
        <begin position="36"/>
        <end position="83"/>
    </location>
</feature>
<feature type="transmembrane region" description="Helical" evidence="15">
    <location>
        <begin position="1169"/>
        <end position="1189"/>
    </location>
</feature>
<reference evidence="18 19" key="1">
    <citation type="submission" date="2013-03" db="EMBL/GenBank/DDBJ databases">
        <title>The Genome Sequence of Cladophialophora psammophila CBS 110553.</title>
        <authorList>
            <consortium name="The Broad Institute Genomics Platform"/>
            <person name="Cuomo C."/>
            <person name="de Hoog S."/>
            <person name="Gorbushina A."/>
            <person name="Walker B."/>
            <person name="Young S.K."/>
            <person name="Zeng Q."/>
            <person name="Gargeya S."/>
            <person name="Fitzgerald M."/>
            <person name="Haas B."/>
            <person name="Abouelleil A."/>
            <person name="Allen A.W."/>
            <person name="Alvarado L."/>
            <person name="Arachchi H.M."/>
            <person name="Berlin A.M."/>
            <person name="Chapman S.B."/>
            <person name="Gainer-Dewar J."/>
            <person name="Goldberg J."/>
            <person name="Griggs A."/>
            <person name="Gujja S."/>
            <person name="Hansen M."/>
            <person name="Howarth C."/>
            <person name="Imamovic A."/>
            <person name="Ireland A."/>
            <person name="Larimer J."/>
            <person name="McCowan C."/>
            <person name="Murphy C."/>
            <person name="Pearson M."/>
            <person name="Poon T.W."/>
            <person name="Priest M."/>
            <person name="Roberts A."/>
            <person name="Saif S."/>
            <person name="Shea T."/>
            <person name="Sisk P."/>
            <person name="Sykes S."/>
            <person name="Wortman J."/>
            <person name="Nusbaum C."/>
            <person name="Birren B."/>
        </authorList>
    </citation>
    <scope>NUCLEOTIDE SEQUENCE [LARGE SCALE GENOMIC DNA]</scope>
    <source>
        <strain evidence="18 19">CBS 110553</strain>
    </source>
</reference>
<dbReference type="EMBL" id="AMGX01000001">
    <property type="protein sequence ID" value="EXJ76410.1"/>
    <property type="molecule type" value="Genomic_DNA"/>
</dbReference>
<dbReference type="eggNOG" id="KOG1609">
    <property type="taxonomic scope" value="Eukaryota"/>
</dbReference>
<evidence type="ECO:0000256" key="12">
    <source>
        <dbReference type="ARBA" id="ARBA00023136"/>
    </source>
</evidence>
<feature type="transmembrane region" description="Helical" evidence="15">
    <location>
        <begin position="1604"/>
        <end position="1622"/>
    </location>
</feature>
<dbReference type="Gene3D" id="3.30.40.10">
    <property type="entry name" value="Zinc/RING finger domain, C3HC4 (zinc finger)"/>
    <property type="match status" value="1"/>
</dbReference>
<feature type="transmembrane region" description="Helical" evidence="15">
    <location>
        <begin position="1350"/>
        <end position="1373"/>
    </location>
</feature>
<evidence type="ECO:0000256" key="4">
    <source>
        <dbReference type="ARBA" id="ARBA00012483"/>
    </source>
</evidence>
<feature type="transmembrane region" description="Helical" evidence="15">
    <location>
        <begin position="1013"/>
        <end position="1037"/>
    </location>
</feature>
<dbReference type="SMART" id="SM00744">
    <property type="entry name" value="RINGv"/>
    <property type="match status" value="1"/>
</dbReference>
<comment type="pathway">
    <text evidence="3">Protein modification; protein ubiquitination.</text>
</comment>
<evidence type="ECO:0000259" key="17">
    <source>
        <dbReference type="PROSITE" id="PS51292"/>
    </source>
</evidence>
<dbReference type="PROSITE" id="PS51292">
    <property type="entry name" value="ZF_RING_CH"/>
    <property type="match status" value="1"/>
</dbReference>
<gene>
    <name evidence="18" type="ORF">A1O5_00918</name>
</gene>
<evidence type="ECO:0000256" key="6">
    <source>
        <dbReference type="ARBA" id="ARBA00022692"/>
    </source>
</evidence>
<evidence type="ECO:0000256" key="7">
    <source>
        <dbReference type="ARBA" id="ARBA00022723"/>
    </source>
</evidence>
<dbReference type="Pfam" id="PF23113">
    <property type="entry name" value="MARCHF6_C"/>
    <property type="match status" value="1"/>
</dbReference>
<evidence type="ECO:0000313" key="19">
    <source>
        <dbReference type="Proteomes" id="UP000019471"/>
    </source>
</evidence>
<comment type="subcellular location">
    <subcellularLocation>
        <location evidence="2">Membrane</location>
        <topology evidence="2">Multi-pass membrane protein</topology>
    </subcellularLocation>
</comment>
<evidence type="ECO:0000256" key="2">
    <source>
        <dbReference type="ARBA" id="ARBA00004141"/>
    </source>
</evidence>